<gene>
    <name evidence="9" type="primary">pyrD</name>
    <name evidence="11" type="ORF">SAC06_10065</name>
</gene>
<dbReference type="InterPro" id="IPR012135">
    <property type="entry name" value="Dihydroorotate_DH_1_2"/>
</dbReference>
<dbReference type="PIRSF" id="PIRSF000164">
    <property type="entry name" value="DHO_oxidase"/>
    <property type="match status" value="1"/>
</dbReference>
<dbReference type="GO" id="GO:0006207">
    <property type="term" value="P:'de novo' pyrimidine nucleobase biosynthetic process"/>
    <property type="evidence" value="ECO:0007669"/>
    <property type="project" value="InterPro"/>
</dbReference>
<comment type="cofactor">
    <cofactor evidence="9">
        <name>FMN</name>
        <dbReference type="ChEBI" id="CHEBI:58210"/>
    </cofactor>
    <text evidence="9">Binds 1 FMN per subunit.</text>
</comment>
<dbReference type="InterPro" id="IPR005720">
    <property type="entry name" value="Dihydroorotate_DH_cat"/>
</dbReference>
<dbReference type="KEGG" id="sapp:SAC06_10065"/>
<feature type="binding site" evidence="9">
    <location>
        <position position="194"/>
    </location>
    <ligand>
        <name>FMN</name>
        <dbReference type="ChEBI" id="CHEBI:58210"/>
    </ligand>
</feature>
<dbReference type="Gene3D" id="3.20.20.70">
    <property type="entry name" value="Aldolase class I"/>
    <property type="match status" value="1"/>
</dbReference>
<dbReference type="FunFam" id="3.20.20.70:FF:000027">
    <property type="entry name" value="Dihydropyrimidine dehydrogenase [NADP(+)]"/>
    <property type="match status" value="1"/>
</dbReference>
<evidence type="ECO:0000256" key="1">
    <source>
        <dbReference type="ARBA" id="ARBA00004496"/>
    </source>
</evidence>
<sequence length="315" mass="33353">MVTAPSLGVDVAGIALQNPLIPASGCFGFGDDFLDFFDPNILGAAALKGTTREPQAGNPTPRIAETPAGMINSIGLQNPGIDEVLAQKLPHLATFYHQPVILNISGFSVDEYRECCAKADGRAEIIELNVSCPNVHGGGMSFGADADALAEVTRAVRQEVSRSRLFVKLSPNVTDIVELARVVEGEGADGVTLINTLQGMRIDPARRRPVIARTMGGFSGPAIFPVALRMIWQVWEATGLVILGSGGVARAADVIEMMEAGASAVQVGAESLRNPMAIPQILAELPELMERWQIASLADLVGSAHGENDPRKDHE</sequence>
<feature type="binding site" evidence="9">
    <location>
        <position position="168"/>
    </location>
    <ligand>
        <name>FMN</name>
        <dbReference type="ChEBI" id="CHEBI:58210"/>
    </ligand>
</feature>
<name>A0AAU7V7K0_9ACTO</name>
<dbReference type="InterPro" id="IPR050074">
    <property type="entry name" value="DHO_dehydrogenase"/>
</dbReference>
<feature type="binding site" evidence="9">
    <location>
        <begin position="72"/>
        <end position="76"/>
    </location>
    <ligand>
        <name>substrate</name>
    </ligand>
</feature>
<organism evidence="11">
    <name type="scientific">Scrofimicrobium appendicitidis</name>
    <dbReference type="NCBI Taxonomy" id="3079930"/>
    <lineage>
        <taxon>Bacteria</taxon>
        <taxon>Bacillati</taxon>
        <taxon>Actinomycetota</taxon>
        <taxon>Actinomycetes</taxon>
        <taxon>Actinomycetales</taxon>
        <taxon>Actinomycetaceae</taxon>
        <taxon>Scrofimicrobium</taxon>
    </lineage>
</organism>
<dbReference type="GO" id="GO:0004152">
    <property type="term" value="F:dihydroorotate dehydrogenase activity"/>
    <property type="evidence" value="ECO:0007669"/>
    <property type="project" value="UniProtKB-UniRule"/>
</dbReference>
<evidence type="ECO:0000256" key="4">
    <source>
        <dbReference type="ARBA" id="ARBA00022490"/>
    </source>
</evidence>
<dbReference type="PROSITE" id="PS00911">
    <property type="entry name" value="DHODEHASE_1"/>
    <property type="match status" value="1"/>
</dbReference>
<keyword evidence="6 9" id="KW-0288">FMN</keyword>
<keyword evidence="8 9" id="KW-0560">Oxidoreductase</keyword>
<feature type="binding site" evidence="9">
    <location>
        <begin position="195"/>
        <end position="196"/>
    </location>
    <ligand>
        <name>substrate</name>
    </ligand>
</feature>
<comment type="caution">
    <text evidence="9">Lacks conserved residue(s) required for the propagation of feature annotation.</text>
</comment>
<feature type="binding site" evidence="9">
    <location>
        <position position="24"/>
    </location>
    <ligand>
        <name>FMN</name>
        <dbReference type="ChEBI" id="CHEBI:58210"/>
    </ligand>
</feature>
<comment type="function">
    <text evidence="9">Catalyzes the conversion of dihydroorotate to orotate.</text>
</comment>
<keyword evidence="4 9" id="KW-0963">Cytoplasm</keyword>
<dbReference type="NCBIfam" id="TIGR01037">
    <property type="entry name" value="pyrD_sub1_fam"/>
    <property type="match status" value="1"/>
</dbReference>
<comment type="pathway">
    <text evidence="2 9">Pyrimidine metabolism; UMP biosynthesis via de novo pathway.</text>
</comment>
<proteinExistence type="inferred from homology"/>
<dbReference type="AlphaFoldDB" id="A0AAU7V7K0"/>
<dbReference type="RefSeq" id="WP_350258169.1">
    <property type="nucleotide sequence ID" value="NZ_CP138335.1"/>
</dbReference>
<evidence type="ECO:0000256" key="8">
    <source>
        <dbReference type="ARBA" id="ARBA00023002"/>
    </source>
</evidence>
<dbReference type="SUPFAM" id="SSF51395">
    <property type="entry name" value="FMN-linked oxidoreductases"/>
    <property type="match status" value="1"/>
</dbReference>
<reference evidence="11" key="1">
    <citation type="submission" date="2023-11" db="EMBL/GenBank/DDBJ databases">
        <title>Scrofimicrobium hongkongense sp. nov., isolated from a patient with peritonitis.</title>
        <authorList>
            <person name="Lao H.Y."/>
            <person name="Wong A.Y.P."/>
            <person name="Ng T.L."/>
            <person name="Wong R.Y.L."/>
            <person name="Yau M.C.Y."/>
            <person name="Lam J.Y.W."/>
            <person name="Siu G.K.H."/>
        </authorList>
    </citation>
    <scope>NUCLEOTIDE SEQUENCE</scope>
    <source>
        <strain evidence="11">R131</strain>
    </source>
</reference>
<dbReference type="GO" id="GO:0044205">
    <property type="term" value="P:'de novo' UMP biosynthetic process"/>
    <property type="evidence" value="ECO:0007669"/>
    <property type="project" value="UniProtKB-UniRule"/>
</dbReference>
<dbReference type="InterPro" id="IPR013785">
    <property type="entry name" value="Aldolase_TIM"/>
</dbReference>
<feature type="binding site" evidence="9">
    <location>
        <position position="129"/>
    </location>
    <ligand>
        <name>FMN</name>
        <dbReference type="ChEBI" id="CHEBI:58210"/>
    </ligand>
</feature>
<feature type="binding site" evidence="9">
    <location>
        <begin position="246"/>
        <end position="247"/>
    </location>
    <ligand>
        <name>FMN</name>
        <dbReference type="ChEBI" id="CHEBI:58210"/>
    </ligand>
</feature>
<feature type="binding site" evidence="9">
    <location>
        <position position="129"/>
    </location>
    <ligand>
        <name>substrate</name>
    </ligand>
</feature>
<evidence type="ECO:0000313" key="11">
    <source>
        <dbReference type="EMBL" id="XBW07969.1"/>
    </source>
</evidence>
<dbReference type="PANTHER" id="PTHR48109:SF1">
    <property type="entry name" value="DIHYDROOROTATE DEHYDROGENASE (FUMARATE)"/>
    <property type="match status" value="1"/>
</dbReference>
<dbReference type="EMBL" id="CP138335">
    <property type="protein sequence ID" value="XBW07969.1"/>
    <property type="molecule type" value="Genomic_DNA"/>
</dbReference>
<feature type="domain" description="Dihydroorotate dehydrogenase catalytic" evidence="10">
    <location>
        <begin position="7"/>
        <end position="289"/>
    </location>
</feature>
<evidence type="ECO:0000256" key="9">
    <source>
        <dbReference type="HAMAP-Rule" id="MF_00224"/>
    </source>
</evidence>
<dbReference type="InterPro" id="IPR033888">
    <property type="entry name" value="DHOD_1B"/>
</dbReference>
<dbReference type="Pfam" id="PF01180">
    <property type="entry name" value="DHO_dh"/>
    <property type="match status" value="1"/>
</dbReference>
<protein>
    <recommendedName>
        <fullName evidence="9">Dihydroorotate dehydrogenase</fullName>
        <shortName evidence="9">DHOD</shortName>
        <shortName evidence="9">DHODase</shortName>
        <shortName evidence="9">DHOdehase</shortName>
        <ecNumber evidence="9">1.3.-.-</ecNumber>
    </recommendedName>
</protein>
<dbReference type="HAMAP" id="MF_00224">
    <property type="entry name" value="DHO_dh_type1"/>
    <property type="match status" value="1"/>
</dbReference>
<evidence type="ECO:0000256" key="6">
    <source>
        <dbReference type="ARBA" id="ARBA00022643"/>
    </source>
</evidence>
<dbReference type="EC" id="1.3.-.-" evidence="9"/>
<dbReference type="PANTHER" id="PTHR48109">
    <property type="entry name" value="DIHYDROOROTATE DEHYDROGENASE (QUINONE), MITOCHONDRIAL-RELATED"/>
    <property type="match status" value="1"/>
</dbReference>
<dbReference type="InterPro" id="IPR049622">
    <property type="entry name" value="Dihydroorotate_DH_I"/>
</dbReference>
<feature type="binding site" evidence="9">
    <location>
        <position position="48"/>
    </location>
    <ligand>
        <name>substrate</name>
    </ligand>
</feature>
<feature type="binding site" evidence="9">
    <location>
        <begin position="48"/>
        <end position="49"/>
    </location>
    <ligand>
        <name>FMN</name>
        <dbReference type="ChEBI" id="CHEBI:58210"/>
    </ligand>
</feature>
<evidence type="ECO:0000259" key="10">
    <source>
        <dbReference type="Pfam" id="PF01180"/>
    </source>
</evidence>
<dbReference type="CDD" id="cd04740">
    <property type="entry name" value="DHOD_1B_like"/>
    <property type="match status" value="1"/>
</dbReference>
<dbReference type="GO" id="GO:0005737">
    <property type="term" value="C:cytoplasm"/>
    <property type="evidence" value="ECO:0007669"/>
    <property type="project" value="UniProtKB-SubCell"/>
</dbReference>
<accession>A0AAU7V7K0</accession>
<keyword evidence="5 9" id="KW-0285">Flavoprotein</keyword>
<evidence type="ECO:0000256" key="2">
    <source>
        <dbReference type="ARBA" id="ARBA00004725"/>
    </source>
</evidence>
<comment type="similarity">
    <text evidence="3 9">Belongs to the dihydroorotate dehydrogenase family. Type 1 subfamily.</text>
</comment>
<feature type="binding site" evidence="9">
    <location>
        <position position="220"/>
    </location>
    <ligand>
        <name>FMN</name>
        <dbReference type="ChEBI" id="CHEBI:58210"/>
    </ligand>
</feature>
<evidence type="ECO:0000256" key="7">
    <source>
        <dbReference type="ARBA" id="ARBA00022975"/>
    </source>
</evidence>
<evidence type="ECO:0000256" key="3">
    <source>
        <dbReference type="ARBA" id="ARBA00008008"/>
    </source>
</evidence>
<dbReference type="InterPro" id="IPR024920">
    <property type="entry name" value="Dihydroorotate_DH_1"/>
</dbReference>
<feature type="active site" description="Nucleophile" evidence="9">
    <location>
        <position position="132"/>
    </location>
</feature>
<comment type="catalytic activity">
    <reaction evidence="9">
        <text>(S)-dihydroorotate + A = orotate + AH2</text>
        <dbReference type="Rhea" id="RHEA:18073"/>
        <dbReference type="ChEBI" id="CHEBI:13193"/>
        <dbReference type="ChEBI" id="CHEBI:17499"/>
        <dbReference type="ChEBI" id="CHEBI:30839"/>
        <dbReference type="ChEBI" id="CHEBI:30864"/>
    </reaction>
</comment>
<keyword evidence="7 9" id="KW-0665">Pyrimidine biosynthesis</keyword>
<dbReference type="InterPro" id="IPR001295">
    <property type="entry name" value="Dihydroorotate_DH_CS"/>
</dbReference>
<evidence type="ECO:0000256" key="5">
    <source>
        <dbReference type="ARBA" id="ARBA00022630"/>
    </source>
</evidence>
<comment type="subcellular location">
    <subcellularLocation>
        <location evidence="1 9">Cytoplasm</location>
    </subcellularLocation>
</comment>
<feature type="binding site" evidence="9">
    <location>
        <position position="103"/>
    </location>
    <ligand>
        <name>FMN</name>
        <dbReference type="ChEBI" id="CHEBI:58210"/>
    </ligand>
</feature>
<dbReference type="NCBIfam" id="NF005574">
    <property type="entry name" value="PRK07259.1"/>
    <property type="match status" value="1"/>
</dbReference>